<evidence type="ECO:0000256" key="1">
    <source>
        <dbReference type="SAM" id="MobiDB-lite"/>
    </source>
</evidence>
<comment type="caution">
    <text evidence="2">The sequence shown here is derived from an EMBL/GenBank/DDBJ whole genome shotgun (WGS) entry which is preliminary data.</text>
</comment>
<name>A0AAD5VBH1_9APHY</name>
<gene>
    <name evidence="2" type="ORF">NLI96_g3489</name>
</gene>
<dbReference type="AlphaFoldDB" id="A0AAD5VBH1"/>
<feature type="region of interest" description="Disordered" evidence="1">
    <location>
        <begin position="222"/>
        <end position="270"/>
    </location>
</feature>
<feature type="compositionally biased region" description="Low complexity" evidence="1">
    <location>
        <begin position="231"/>
        <end position="247"/>
    </location>
</feature>
<keyword evidence="3" id="KW-1185">Reference proteome</keyword>
<evidence type="ECO:0000313" key="3">
    <source>
        <dbReference type="Proteomes" id="UP001212997"/>
    </source>
</evidence>
<sequence length="578" mass="62519">MYAPLPALHVLTRIFSRVVRNEHRRSSQSDQISMKPHVRKEAAHTISTLNVVEDPWAVVFVCTDLCPGDRQLDAMQTTTDYVSICEDVSSVGMVQLPALGNAETACLDDIPVVLKQQRRRAMNALHVSSVPCTATGEDHLDIGSPTSPGELEGAETQAHISQASVRLVFRAFVHLATHSDDIIAKGTPLLKHDGIAKGLRFAHPKLGPTGVVLRILEPLSANAADDNSDPSLSENFSRSSSLATTRTTTDEDFTERLADDGLDRKIDEEDPVNRTSDIMLMGRFQYRGSEQSATPISKNVRQRTEGDIQEPAQSFATSVEDPLHDPLIHFPDTLFTPTAHPTPRNKLSLVVILKDQGLVQVRGSSCEPFDQMNGGTEPRRACEIIVPLDPTAQSRVMDAGYNVAEGSLAVFADPTSSHAPQNIPLNLSETQSAHHLFTLDHLHNASTFDVSYPPVLAWGKRAAGKSGVRLPRPRPPPPPCQGGSGREGAPGKEPVPPADVPQVSEEPECSDGLDGRGGGDDPCVRIDSSRLRLRESENAEEPICGCCPTCSKSLSRAFKALRGLLQGRNYSHAGNSNA</sequence>
<accession>A0AAD5VBH1</accession>
<dbReference type="Proteomes" id="UP001212997">
    <property type="component" value="Unassembled WGS sequence"/>
</dbReference>
<organism evidence="2 3">
    <name type="scientific">Meripilus lineatus</name>
    <dbReference type="NCBI Taxonomy" id="2056292"/>
    <lineage>
        <taxon>Eukaryota</taxon>
        <taxon>Fungi</taxon>
        <taxon>Dikarya</taxon>
        <taxon>Basidiomycota</taxon>
        <taxon>Agaricomycotina</taxon>
        <taxon>Agaricomycetes</taxon>
        <taxon>Polyporales</taxon>
        <taxon>Meripilaceae</taxon>
        <taxon>Meripilus</taxon>
    </lineage>
</organism>
<feature type="region of interest" description="Disordered" evidence="1">
    <location>
        <begin position="464"/>
        <end position="524"/>
    </location>
</feature>
<protein>
    <submittedName>
        <fullName evidence="2">Uncharacterized protein</fullName>
    </submittedName>
</protein>
<reference evidence="2" key="1">
    <citation type="submission" date="2022-07" db="EMBL/GenBank/DDBJ databases">
        <title>Genome Sequence of Physisporinus lineatus.</title>
        <authorList>
            <person name="Buettner E."/>
        </authorList>
    </citation>
    <scope>NUCLEOTIDE SEQUENCE</scope>
    <source>
        <strain evidence="2">VT162</strain>
    </source>
</reference>
<feature type="compositionally biased region" description="Basic and acidic residues" evidence="1">
    <location>
        <begin position="513"/>
        <end position="524"/>
    </location>
</feature>
<evidence type="ECO:0000313" key="2">
    <source>
        <dbReference type="EMBL" id="KAJ3487504.1"/>
    </source>
</evidence>
<dbReference type="EMBL" id="JANAWD010000090">
    <property type="protein sequence ID" value="KAJ3487504.1"/>
    <property type="molecule type" value="Genomic_DNA"/>
</dbReference>
<feature type="compositionally biased region" description="Basic and acidic residues" evidence="1">
    <location>
        <begin position="254"/>
        <end position="267"/>
    </location>
</feature>
<proteinExistence type="predicted"/>
<feature type="region of interest" description="Disordered" evidence="1">
    <location>
        <begin position="136"/>
        <end position="156"/>
    </location>
</feature>